<dbReference type="PANTHER" id="PTHR33908">
    <property type="entry name" value="MANNOSYLTRANSFERASE YKCB-RELATED"/>
    <property type="match status" value="1"/>
</dbReference>
<evidence type="ECO:0000256" key="7">
    <source>
        <dbReference type="ARBA" id="ARBA00023136"/>
    </source>
</evidence>
<evidence type="ECO:0000256" key="6">
    <source>
        <dbReference type="ARBA" id="ARBA00022989"/>
    </source>
</evidence>
<keyword evidence="7 8" id="KW-0472">Membrane</keyword>
<feature type="transmembrane region" description="Helical" evidence="8">
    <location>
        <begin position="380"/>
        <end position="403"/>
    </location>
</feature>
<comment type="subcellular location">
    <subcellularLocation>
        <location evidence="1">Cell membrane</location>
        <topology evidence="1">Multi-pass membrane protein</topology>
    </subcellularLocation>
</comment>
<keyword evidence="2" id="KW-1003">Cell membrane</keyword>
<sequence>MSDYRKLFLLIFIVGVAVRLFTAVALPDSALSDTLYHLTIAKGAVETGFFQTGAAGIFEISALPPPLFHTFVAVGSILLGQPIQFVHAVHFTLLVSLVQLLLAFVLLRKLFPEHWVYGMVFFTILPLITKFGGVNYVETLVTIFVMFAFWLYVKFRETGQNKFMWVSIFPLAAMSVTKLNAALLLPIFVLLFAFTAKKKNLQTKPIAIFVILALVLSGGWFVLDFLNTGELFSSNPGVIEHVASYPAWGLSSASSLSPLVFWIDLNANFWAFPPEPAFQSGFAQNIFPFINALPYETYFLLFSLLTIPLSLFLVVSLLKQAKNKEPYAIALLFLFSIAMIAVLLRSRFFPKARMLFPVVPLLAITFAQGLRNLTGNKKKILVALTVLIAVYSFLNIALLSVYYGNSFQQSTALYDAIGETPVDSMIIVAGNHVRAVRYFSERNALGPEEAFVISKQDDPIPIVMALSQEEIYSRLKELEITHFAVTCVDNPWDIDAVREMHNKGALEELFREECAALYKVNGGLT</sequence>
<evidence type="ECO:0000256" key="8">
    <source>
        <dbReference type="SAM" id="Phobius"/>
    </source>
</evidence>
<feature type="transmembrane region" description="Helical" evidence="8">
    <location>
        <begin position="354"/>
        <end position="373"/>
    </location>
</feature>
<evidence type="ECO:0000256" key="4">
    <source>
        <dbReference type="ARBA" id="ARBA00022679"/>
    </source>
</evidence>
<feature type="transmembrane region" description="Helical" evidence="8">
    <location>
        <begin position="7"/>
        <end position="26"/>
    </location>
</feature>
<evidence type="ECO:0000256" key="5">
    <source>
        <dbReference type="ARBA" id="ARBA00022692"/>
    </source>
</evidence>
<gene>
    <name evidence="9" type="ORF">CL943_00585</name>
</gene>
<feature type="transmembrane region" description="Helical" evidence="8">
    <location>
        <begin position="164"/>
        <end position="194"/>
    </location>
</feature>
<feature type="transmembrane region" description="Helical" evidence="8">
    <location>
        <begin position="119"/>
        <end position="152"/>
    </location>
</feature>
<dbReference type="GO" id="GO:0008610">
    <property type="term" value="P:lipid biosynthetic process"/>
    <property type="evidence" value="ECO:0007669"/>
    <property type="project" value="UniProtKB-ARBA"/>
</dbReference>
<keyword evidence="4" id="KW-0808">Transferase</keyword>
<evidence type="ECO:0000313" key="9">
    <source>
        <dbReference type="EMBL" id="MAG21788.1"/>
    </source>
</evidence>
<feature type="transmembrane region" description="Helical" evidence="8">
    <location>
        <begin position="298"/>
        <end position="318"/>
    </location>
</feature>
<dbReference type="InterPro" id="IPR050297">
    <property type="entry name" value="LipidA_mod_glycosyltrf_83"/>
</dbReference>
<keyword evidence="3" id="KW-0328">Glycosyltransferase</keyword>
<dbReference type="PANTHER" id="PTHR33908:SF11">
    <property type="entry name" value="MEMBRANE PROTEIN"/>
    <property type="match status" value="1"/>
</dbReference>
<dbReference type="AlphaFoldDB" id="A0A2D6M038"/>
<evidence type="ECO:0000256" key="2">
    <source>
        <dbReference type="ARBA" id="ARBA00022475"/>
    </source>
</evidence>
<evidence type="ECO:0000313" key="10">
    <source>
        <dbReference type="Proteomes" id="UP000226592"/>
    </source>
</evidence>
<protein>
    <recommendedName>
        <fullName evidence="11">Glycosyltransferase RgtA/B/C/D-like domain-containing protein</fullName>
    </recommendedName>
</protein>
<name>A0A2D6M038_9ARCH</name>
<feature type="transmembrane region" description="Helical" evidence="8">
    <location>
        <begin position="327"/>
        <end position="348"/>
    </location>
</feature>
<dbReference type="GO" id="GO:0016763">
    <property type="term" value="F:pentosyltransferase activity"/>
    <property type="evidence" value="ECO:0007669"/>
    <property type="project" value="TreeGrafter"/>
</dbReference>
<feature type="transmembrane region" description="Helical" evidence="8">
    <location>
        <begin position="206"/>
        <end position="223"/>
    </location>
</feature>
<dbReference type="GO" id="GO:0005886">
    <property type="term" value="C:plasma membrane"/>
    <property type="evidence" value="ECO:0007669"/>
    <property type="project" value="UniProtKB-SubCell"/>
</dbReference>
<reference evidence="10" key="1">
    <citation type="submission" date="2017-09" db="EMBL/GenBank/DDBJ databases">
        <title>The Reconstruction of 2,631 Draft Metagenome-Assembled Genomes from the Global Oceans.</title>
        <authorList>
            <person name="Tully B.J."/>
            <person name="Graham E.D."/>
            <person name="Heidelberg J.F."/>
        </authorList>
    </citation>
    <scope>NUCLEOTIDE SEQUENCE [LARGE SCALE GENOMIC DNA]</scope>
</reference>
<organism evidence="9 10">
    <name type="scientific">Candidatus Iainarchaeum sp</name>
    <dbReference type="NCBI Taxonomy" id="3101447"/>
    <lineage>
        <taxon>Archaea</taxon>
        <taxon>Candidatus Iainarchaeota</taxon>
        <taxon>Candidatus Iainarchaeia</taxon>
        <taxon>Candidatus Iainarchaeales</taxon>
        <taxon>Candidatus Iainarchaeaceae</taxon>
        <taxon>Candidatus Iainarchaeum</taxon>
    </lineage>
</organism>
<feature type="transmembrane region" description="Helical" evidence="8">
    <location>
        <begin position="85"/>
        <end position="107"/>
    </location>
</feature>
<dbReference type="Proteomes" id="UP000226592">
    <property type="component" value="Unassembled WGS sequence"/>
</dbReference>
<proteinExistence type="predicted"/>
<keyword evidence="5 8" id="KW-0812">Transmembrane</keyword>
<evidence type="ECO:0008006" key="11">
    <source>
        <dbReference type="Google" id="ProtNLM"/>
    </source>
</evidence>
<comment type="caution">
    <text evidence="9">The sequence shown here is derived from an EMBL/GenBank/DDBJ whole genome shotgun (WGS) entry which is preliminary data.</text>
</comment>
<dbReference type="EMBL" id="NZBU01000002">
    <property type="protein sequence ID" value="MAG21788.1"/>
    <property type="molecule type" value="Genomic_DNA"/>
</dbReference>
<keyword evidence="6 8" id="KW-1133">Transmembrane helix</keyword>
<evidence type="ECO:0000256" key="1">
    <source>
        <dbReference type="ARBA" id="ARBA00004651"/>
    </source>
</evidence>
<accession>A0A2D6M038</accession>
<evidence type="ECO:0000256" key="3">
    <source>
        <dbReference type="ARBA" id="ARBA00022676"/>
    </source>
</evidence>